<dbReference type="Gramene" id="CDF35954">
    <property type="protein sequence ID" value="CDF35954"/>
    <property type="gene ID" value="CHC_T00004333001"/>
</dbReference>
<dbReference type="Gene3D" id="1.20.1250.20">
    <property type="entry name" value="MFS general substrate transporter like domains"/>
    <property type="match status" value="1"/>
</dbReference>
<feature type="transmembrane region" description="Helical" evidence="6">
    <location>
        <begin position="215"/>
        <end position="234"/>
    </location>
</feature>
<protein>
    <recommendedName>
        <fullName evidence="7">Major facilitator superfamily (MFS) profile domain-containing protein</fullName>
    </recommendedName>
</protein>
<evidence type="ECO:0000256" key="5">
    <source>
        <dbReference type="ARBA" id="ARBA00023136"/>
    </source>
</evidence>
<organism evidence="8 9">
    <name type="scientific">Chondrus crispus</name>
    <name type="common">Carrageen Irish moss</name>
    <name type="synonym">Polymorpha crispa</name>
    <dbReference type="NCBI Taxonomy" id="2769"/>
    <lineage>
        <taxon>Eukaryota</taxon>
        <taxon>Rhodophyta</taxon>
        <taxon>Florideophyceae</taxon>
        <taxon>Rhodymeniophycidae</taxon>
        <taxon>Gigartinales</taxon>
        <taxon>Gigartinaceae</taxon>
        <taxon>Chondrus</taxon>
    </lineage>
</organism>
<evidence type="ECO:0000256" key="4">
    <source>
        <dbReference type="ARBA" id="ARBA00022989"/>
    </source>
</evidence>
<feature type="transmembrane region" description="Helical" evidence="6">
    <location>
        <begin position="392"/>
        <end position="418"/>
    </location>
</feature>
<feature type="transmembrane region" description="Helical" evidence="6">
    <location>
        <begin position="361"/>
        <end position="380"/>
    </location>
</feature>
<feature type="transmembrane region" description="Helical" evidence="6">
    <location>
        <begin position="469"/>
        <end position="492"/>
    </location>
</feature>
<dbReference type="InterPro" id="IPR011701">
    <property type="entry name" value="MFS"/>
</dbReference>
<dbReference type="PhylomeDB" id="R7QD15"/>
<dbReference type="GO" id="GO:0008506">
    <property type="term" value="F:sucrose:proton symporter activity"/>
    <property type="evidence" value="ECO:0007669"/>
    <property type="project" value="TreeGrafter"/>
</dbReference>
<feature type="transmembrane region" description="Helical" evidence="6">
    <location>
        <begin position="279"/>
        <end position="299"/>
    </location>
</feature>
<feature type="transmembrane region" description="Helical" evidence="6">
    <location>
        <begin position="107"/>
        <end position="129"/>
    </location>
</feature>
<dbReference type="KEGG" id="ccp:CHC_T00004333001"/>
<dbReference type="PANTHER" id="PTHR19432">
    <property type="entry name" value="SUGAR TRANSPORTER"/>
    <property type="match status" value="1"/>
</dbReference>
<feature type="transmembrane region" description="Helical" evidence="6">
    <location>
        <begin position="37"/>
        <end position="56"/>
    </location>
</feature>
<keyword evidence="4 6" id="KW-1133">Transmembrane helix</keyword>
<dbReference type="Pfam" id="PF07690">
    <property type="entry name" value="MFS_1"/>
    <property type="match status" value="1"/>
</dbReference>
<evidence type="ECO:0000313" key="9">
    <source>
        <dbReference type="Proteomes" id="UP000012073"/>
    </source>
</evidence>
<evidence type="ECO:0000256" key="2">
    <source>
        <dbReference type="ARBA" id="ARBA00022448"/>
    </source>
</evidence>
<dbReference type="PANTHER" id="PTHR19432:SF35">
    <property type="entry name" value="SOLUTE CARRIER FAMILY 45 MEMBER 3 ISOFORM X1"/>
    <property type="match status" value="1"/>
</dbReference>
<dbReference type="SUPFAM" id="SSF103473">
    <property type="entry name" value="MFS general substrate transporter"/>
    <property type="match status" value="1"/>
</dbReference>
<evidence type="ECO:0000313" key="8">
    <source>
        <dbReference type="EMBL" id="CDF35954.1"/>
    </source>
</evidence>
<feature type="transmembrane region" description="Helical" evidence="6">
    <location>
        <begin position="141"/>
        <end position="162"/>
    </location>
</feature>
<dbReference type="PROSITE" id="PS50850">
    <property type="entry name" value="MFS"/>
    <property type="match status" value="1"/>
</dbReference>
<feature type="transmembrane region" description="Helical" evidence="6">
    <location>
        <begin position="335"/>
        <end position="354"/>
    </location>
</feature>
<accession>R7QD15</accession>
<proteinExistence type="predicted"/>
<dbReference type="EMBL" id="HG001752">
    <property type="protein sequence ID" value="CDF35954.1"/>
    <property type="molecule type" value="Genomic_DNA"/>
</dbReference>
<evidence type="ECO:0000256" key="3">
    <source>
        <dbReference type="ARBA" id="ARBA00022692"/>
    </source>
</evidence>
<evidence type="ECO:0000256" key="1">
    <source>
        <dbReference type="ARBA" id="ARBA00004141"/>
    </source>
</evidence>
<name>R7QD15_CHOCR</name>
<keyword evidence="3 6" id="KW-0812">Transmembrane</keyword>
<comment type="subcellular location">
    <subcellularLocation>
        <location evidence="1">Membrane</location>
        <topology evidence="1">Multi-pass membrane protein</topology>
    </subcellularLocation>
</comment>
<keyword evidence="5 6" id="KW-0472">Membrane</keyword>
<gene>
    <name evidence="8" type="ORF">CHC_T00004333001</name>
</gene>
<dbReference type="AlphaFoldDB" id="R7QD15"/>
<sequence>MGSDVIPAEAGTYVTQQPSSLAVLSGAPGRRMPRWRIILCTVAMAGVQVCYAAQINHGTSELLLLGMSSRLVSLAWLAGPLSGLVMQPLVGRLSDRCTSRLGRRRPFLILGSILTSLSLLMFSNAELLAGVFVDGSKTKSVALSIAIVAFFLMDFSIQIVQAPLRALVTDVVPKKQRALANSYIGVFSGVGLLVGGLLTSISLRRILPVFRSDVQALFFVASAVLLIAVTVCVISTREEVVPRGASYAPLSSPEEEQAERYARQRRPPLEGLRRVPRPFWQVFTVQLCTWVGFFTLFVYRNAWVGRNIYLGDGNASMGSEERRVFEEGVRLGGRGHALMAAITLGYSLILPGLLRCFGVVNVYAFSQVVEAICLLVAPLIRGMEGQEYPGAGLQAATLIDIGMFGVVWATTMGVPWTLVGDALESDEWYARRVGLFQTVFNASQSFPQLVVGAAIAPVVLIIANDDPAYVMFAGGLFALCGAILVVVLRVNVFEATEKRGMRHLRNRDEDAWGFLSSDEEDENGDNAGGF</sequence>
<dbReference type="OrthoDB" id="28755at2759"/>
<dbReference type="InterPro" id="IPR020846">
    <property type="entry name" value="MFS_dom"/>
</dbReference>
<dbReference type="OMA" id="GIAWAGM"/>
<dbReference type="Proteomes" id="UP000012073">
    <property type="component" value="Unassembled WGS sequence"/>
</dbReference>
<keyword evidence="9" id="KW-1185">Reference proteome</keyword>
<dbReference type="RefSeq" id="XP_005715773.1">
    <property type="nucleotide sequence ID" value="XM_005715716.1"/>
</dbReference>
<evidence type="ECO:0000259" key="7">
    <source>
        <dbReference type="PROSITE" id="PS50850"/>
    </source>
</evidence>
<dbReference type="GO" id="GO:0016020">
    <property type="term" value="C:membrane"/>
    <property type="evidence" value="ECO:0007669"/>
    <property type="project" value="UniProtKB-SubCell"/>
</dbReference>
<keyword evidence="2" id="KW-0813">Transport</keyword>
<reference evidence="9" key="1">
    <citation type="journal article" date="2013" name="Proc. Natl. Acad. Sci. U.S.A.">
        <title>Genome structure and metabolic features in the red seaweed Chondrus crispus shed light on evolution of the Archaeplastida.</title>
        <authorList>
            <person name="Collen J."/>
            <person name="Porcel B."/>
            <person name="Carre W."/>
            <person name="Ball S.G."/>
            <person name="Chaparro C."/>
            <person name="Tonon T."/>
            <person name="Barbeyron T."/>
            <person name="Michel G."/>
            <person name="Noel B."/>
            <person name="Valentin K."/>
            <person name="Elias M."/>
            <person name="Artiguenave F."/>
            <person name="Arun A."/>
            <person name="Aury J.M."/>
            <person name="Barbosa-Neto J.F."/>
            <person name="Bothwell J.H."/>
            <person name="Bouget F.Y."/>
            <person name="Brillet L."/>
            <person name="Cabello-Hurtado F."/>
            <person name="Capella-Gutierrez S."/>
            <person name="Charrier B."/>
            <person name="Cladiere L."/>
            <person name="Cock J.M."/>
            <person name="Coelho S.M."/>
            <person name="Colleoni C."/>
            <person name="Czjzek M."/>
            <person name="Da Silva C."/>
            <person name="Delage L."/>
            <person name="Denoeud F."/>
            <person name="Deschamps P."/>
            <person name="Dittami S.M."/>
            <person name="Gabaldon T."/>
            <person name="Gachon C.M."/>
            <person name="Groisillier A."/>
            <person name="Herve C."/>
            <person name="Jabbari K."/>
            <person name="Katinka M."/>
            <person name="Kloareg B."/>
            <person name="Kowalczyk N."/>
            <person name="Labadie K."/>
            <person name="Leblanc C."/>
            <person name="Lopez P.J."/>
            <person name="McLachlan D.H."/>
            <person name="Meslet-Cladiere L."/>
            <person name="Moustafa A."/>
            <person name="Nehr Z."/>
            <person name="Nyvall Collen P."/>
            <person name="Panaud O."/>
            <person name="Partensky F."/>
            <person name="Poulain J."/>
            <person name="Rensing S.A."/>
            <person name="Rousvoal S."/>
            <person name="Samson G."/>
            <person name="Symeonidi A."/>
            <person name="Weissenbach J."/>
            <person name="Zambounis A."/>
            <person name="Wincker P."/>
            <person name="Boyen C."/>
        </authorList>
    </citation>
    <scope>NUCLEOTIDE SEQUENCE [LARGE SCALE GENOMIC DNA]</scope>
    <source>
        <strain evidence="9">cv. Stackhouse</strain>
    </source>
</reference>
<feature type="transmembrane region" description="Helical" evidence="6">
    <location>
        <begin position="439"/>
        <end position="463"/>
    </location>
</feature>
<dbReference type="InterPro" id="IPR036259">
    <property type="entry name" value="MFS_trans_sf"/>
</dbReference>
<dbReference type="GeneID" id="17323487"/>
<feature type="transmembrane region" description="Helical" evidence="6">
    <location>
        <begin position="183"/>
        <end position="203"/>
    </location>
</feature>
<evidence type="ECO:0000256" key="6">
    <source>
        <dbReference type="SAM" id="Phobius"/>
    </source>
</evidence>
<feature type="domain" description="Major facilitator superfamily (MFS) profile" evidence="7">
    <location>
        <begin position="1"/>
        <end position="240"/>
    </location>
</feature>
<feature type="transmembrane region" description="Helical" evidence="6">
    <location>
        <begin position="62"/>
        <end position="86"/>
    </location>
</feature>